<dbReference type="NCBIfam" id="TIGR01557">
    <property type="entry name" value="myb_SHAQKYF"/>
    <property type="match status" value="1"/>
</dbReference>
<keyword evidence="3" id="KW-0238">DNA-binding</keyword>
<dbReference type="PANTHER" id="PTHR31003">
    <property type="entry name" value="MYB FAMILY TRANSCRIPTION FACTOR"/>
    <property type="match status" value="1"/>
</dbReference>
<evidence type="ECO:0000256" key="1">
    <source>
        <dbReference type="ARBA" id="ARBA00004123"/>
    </source>
</evidence>
<proteinExistence type="predicted"/>
<dbReference type="EMBL" id="JACEFO010000065">
    <property type="protein sequence ID" value="KAF8783641.1"/>
    <property type="molecule type" value="Genomic_DNA"/>
</dbReference>
<evidence type="ECO:0000259" key="7">
    <source>
        <dbReference type="PROSITE" id="PS51294"/>
    </source>
</evidence>
<evidence type="ECO:0000313" key="9">
    <source>
        <dbReference type="Proteomes" id="UP000636709"/>
    </source>
</evidence>
<dbReference type="Gene3D" id="1.10.10.60">
    <property type="entry name" value="Homeodomain-like"/>
    <property type="match status" value="1"/>
</dbReference>
<feature type="region of interest" description="Disordered" evidence="6">
    <location>
        <begin position="202"/>
        <end position="231"/>
    </location>
</feature>
<feature type="domain" description="HTH myb-type" evidence="7">
    <location>
        <begin position="224"/>
        <end position="284"/>
    </location>
</feature>
<evidence type="ECO:0000313" key="8">
    <source>
        <dbReference type="EMBL" id="KAF8783641.1"/>
    </source>
</evidence>
<dbReference type="Pfam" id="PF26575">
    <property type="entry name" value="HHO5_N"/>
    <property type="match status" value="1"/>
</dbReference>
<comment type="subcellular location">
    <subcellularLocation>
        <location evidence="1">Nucleus</location>
    </subcellularLocation>
</comment>
<dbReference type="InterPro" id="IPR009057">
    <property type="entry name" value="Homeodomain-like_sf"/>
</dbReference>
<protein>
    <recommendedName>
        <fullName evidence="7">HTH myb-type domain-containing protein</fullName>
    </recommendedName>
</protein>
<dbReference type="GO" id="GO:0005634">
    <property type="term" value="C:nucleus"/>
    <property type="evidence" value="ECO:0007669"/>
    <property type="project" value="UniProtKB-SubCell"/>
</dbReference>
<dbReference type="AlphaFoldDB" id="A0A835FYW4"/>
<keyword evidence="5" id="KW-0539">Nucleus</keyword>
<reference evidence="8" key="1">
    <citation type="submission" date="2020-07" db="EMBL/GenBank/DDBJ databases">
        <title>Genome sequence and genetic diversity analysis of an under-domesticated orphan crop, white fonio (Digitaria exilis).</title>
        <authorList>
            <person name="Bennetzen J.L."/>
            <person name="Chen S."/>
            <person name="Ma X."/>
            <person name="Wang X."/>
            <person name="Yssel A.E.J."/>
            <person name="Chaluvadi S.R."/>
            <person name="Johnson M."/>
            <person name="Gangashetty P."/>
            <person name="Hamidou F."/>
            <person name="Sanogo M.D."/>
            <person name="Zwaenepoel A."/>
            <person name="Wallace J."/>
            <person name="Van De Peer Y."/>
            <person name="Van Deynze A."/>
        </authorList>
    </citation>
    <scope>NUCLEOTIDE SEQUENCE</scope>
    <source>
        <tissue evidence="8">Leaves</tissue>
    </source>
</reference>
<feature type="compositionally biased region" description="Low complexity" evidence="6">
    <location>
        <begin position="212"/>
        <end position="223"/>
    </location>
</feature>
<dbReference type="PANTHER" id="PTHR31003:SF17">
    <property type="entry name" value="OS07G0119300 PROTEIN"/>
    <property type="match status" value="1"/>
</dbReference>
<dbReference type="FunFam" id="1.10.10.60:FF:000007">
    <property type="entry name" value="Two-component response regulator"/>
    <property type="match status" value="1"/>
</dbReference>
<dbReference type="InterPro" id="IPR017930">
    <property type="entry name" value="Myb_dom"/>
</dbReference>
<gene>
    <name evidence="8" type="ORF">HU200_000438</name>
</gene>
<evidence type="ECO:0000256" key="5">
    <source>
        <dbReference type="ARBA" id="ARBA00023242"/>
    </source>
</evidence>
<dbReference type="GO" id="GO:0003700">
    <property type="term" value="F:DNA-binding transcription factor activity"/>
    <property type="evidence" value="ECO:0007669"/>
    <property type="project" value="InterPro"/>
</dbReference>
<keyword evidence="9" id="KW-1185">Reference proteome</keyword>
<evidence type="ECO:0000256" key="2">
    <source>
        <dbReference type="ARBA" id="ARBA00023015"/>
    </source>
</evidence>
<dbReference type="PROSITE" id="PS51294">
    <property type="entry name" value="HTH_MYB"/>
    <property type="match status" value="1"/>
</dbReference>
<name>A0A835FYW4_9POAL</name>
<comment type="caution">
    <text evidence="8">The sequence shown here is derived from an EMBL/GenBank/DDBJ whole genome shotgun (WGS) entry which is preliminary data.</text>
</comment>
<accession>A0A835FYW4</accession>
<dbReference type="InterPro" id="IPR044787">
    <property type="entry name" value="HHO5-like"/>
</dbReference>
<dbReference type="OrthoDB" id="1908613at2759"/>
<dbReference type="GO" id="GO:0003677">
    <property type="term" value="F:DNA binding"/>
    <property type="evidence" value="ECO:0007669"/>
    <property type="project" value="UniProtKB-KW"/>
</dbReference>
<keyword evidence="4" id="KW-0804">Transcription</keyword>
<dbReference type="InterPro" id="IPR001005">
    <property type="entry name" value="SANT/Myb"/>
</dbReference>
<dbReference type="Pfam" id="PF00249">
    <property type="entry name" value="Myb_DNA-binding"/>
    <property type="match status" value="1"/>
</dbReference>
<feature type="region of interest" description="Disordered" evidence="6">
    <location>
        <begin position="111"/>
        <end position="140"/>
    </location>
</feature>
<organism evidence="8 9">
    <name type="scientific">Digitaria exilis</name>
    <dbReference type="NCBI Taxonomy" id="1010633"/>
    <lineage>
        <taxon>Eukaryota</taxon>
        <taxon>Viridiplantae</taxon>
        <taxon>Streptophyta</taxon>
        <taxon>Embryophyta</taxon>
        <taxon>Tracheophyta</taxon>
        <taxon>Spermatophyta</taxon>
        <taxon>Magnoliopsida</taxon>
        <taxon>Liliopsida</taxon>
        <taxon>Poales</taxon>
        <taxon>Poaceae</taxon>
        <taxon>PACMAD clade</taxon>
        <taxon>Panicoideae</taxon>
        <taxon>Panicodae</taxon>
        <taxon>Paniceae</taxon>
        <taxon>Anthephorinae</taxon>
        <taxon>Digitaria</taxon>
    </lineage>
</organism>
<sequence length="350" mass="38645">MDLDVWEDKMGSDLSLDLRYFASKAVKRARDVSALNVDECIRRLEEEQGKIKMFRQELPLFTRHLSEVIDVMKAEAGKKTKSDHKTVMTIEEEGTPGDKSKWMSTAQLWTGNSNREDAESEKQDKGRSLPEETSSGDGAFLPFKVVGSSVPAHAPLCLKEDDKAMDAGMPDLSLLSSSMIKSAPAANTDATKEAARTVTMASSVPPLSLKSQPQQTAQQQQQQKVRKARRTWSPELHRQFIAALNKLGGPQFATPKHIRELMKVDGLTNDEVKSHLQKYRLHNRKASGSAVVSQPIVLVGGLWIPGEQSNSQSGSPQGPLHFSTPRIIVSSAATAKYEEEDGRSESYGWK</sequence>
<evidence type="ECO:0000256" key="4">
    <source>
        <dbReference type="ARBA" id="ARBA00023163"/>
    </source>
</evidence>
<dbReference type="Proteomes" id="UP000636709">
    <property type="component" value="Unassembled WGS sequence"/>
</dbReference>
<keyword evidence="2" id="KW-0805">Transcription regulation</keyword>
<evidence type="ECO:0000256" key="3">
    <source>
        <dbReference type="ARBA" id="ARBA00023125"/>
    </source>
</evidence>
<dbReference type="SUPFAM" id="SSF46689">
    <property type="entry name" value="Homeodomain-like"/>
    <property type="match status" value="1"/>
</dbReference>
<feature type="compositionally biased region" description="Basic and acidic residues" evidence="6">
    <location>
        <begin position="114"/>
        <end position="130"/>
    </location>
</feature>
<dbReference type="InterPro" id="IPR006447">
    <property type="entry name" value="Myb_dom_plants"/>
</dbReference>
<evidence type="ECO:0000256" key="6">
    <source>
        <dbReference type="SAM" id="MobiDB-lite"/>
    </source>
</evidence>
<dbReference type="InterPro" id="IPR058673">
    <property type="entry name" value="HHO5-like_N"/>
</dbReference>